<reference evidence="7" key="1">
    <citation type="submission" date="2017-02" db="UniProtKB">
        <authorList>
            <consortium name="WormBaseParasite"/>
        </authorList>
    </citation>
    <scope>IDENTIFICATION</scope>
</reference>
<dbReference type="PANTHER" id="PTHR10340">
    <property type="entry name" value="SPHINGOMYELIN PHOSPHODIESTERASE"/>
    <property type="match status" value="1"/>
</dbReference>
<feature type="domain" description="Sphingomyelin phosphodiesterase C-terminal" evidence="4">
    <location>
        <begin position="102"/>
        <end position="238"/>
    </location>
</feature>
<evidence type="ECO:0000313" key="6">
    <source>
        <dbReference type="Proteomes" id="UP000267096"/>
    </source>
</evidence>
<dbReference type="SUPFAM" id="SSF56300">
    <property type="entry name" value="Metallo-dependent phosphatases"/>
    <property type="match status" value="1"/>
</dbReference>
<dbReference type="WBParaSite" id="ASIM_0000168101-mRNA-1">
    <property type="protein sequence ID" value="ASIM_0000168101-mRNA-1"/>
    <property type="gene ID" value="ASIM_0000168101"/>
</dbReference>
<evidence type="ECO:0000259" key="4">
    <source>
        <dbReference type="Pfam" id="PF19272"/>
    </source>
</evidence>
<dbReference type="PANTHER" id="PTHR10340:SF57">
    <property type="entry name" value="METALLOPHOS DOMAIN-CONTAINING PROTEIN"/>
    <property type="match status" value="1"/>
</dbReference>
<dbReference type="GO" id="GO:0008081">
    <property type="term" value="F:phosphoric diester hydrolase activity"/>
    <property type="evidence" value="ECO:0007669"/>
    <property type="project" value="TreeGrafter"/>
</dbReference>
<evidence type="ECO:0000256" key="1">
    <source>
        <dbReference type="ARBA" id="ARBA00022801"/>
    </source>
</evidence>
<dbReference type="Pfam" id="PF19272">
    <property type="entry name" value="ASMase_C"/>
    <property type="match status" value="1"/>
</dbReference>
<keyword evidence="1" id="KW-0378">Hydrolase</keyword>
<dbReference type="OrthoDB" id="348678at2759"/>
<protein>
    <submittedName>
        <fullName evidence="7">ASMase_C domain-containing protein</fullName>
    </submittedName>
</protein>
<evidence type="ECO:0000256" key="3">
    <source>
        <dbReference type="SAM" id="MobiDB-lite"/>
    </source>
</evidence>
<dbReference type="InterPro" id="IPR045473">
    <property type="entry name" value="ASM_C"/>
</dbReference>
<evidence type="ECO:0000313" key="7">
    <source>
        <dbReference type="WBParaSite" id="ASIM_0000168101-mRNA-1"/>
    </source>
</evidence>
<evidence type="ECO:0000256" key="2">
    <source>
        <dbReference type="ARBA" id="ARBA00023180"/>
    </source>
</evidence>
<dbReference type="InterPro" id="IPR029052">
    <property type="entry name" value="Metallo-depent_PP-like"/>
</dbReference>
<feature type="region of interest" description="Disordered" evidence="3">
    <location>
        <begin position="238"/>
        <end position="268"/>
    </location>
</feature>
<reference evidence="5 6" key="2">
    <citation type="submission" date="2018-11" db="EMBL/GenBank/DDBJ databases">
        <authorList>
            <consortium name="Pathogen Informatics"/>
        </authorList>
    </citation>
    <scope>NUCLEOTIDE SEQUENCE [LARGE SCALE GENOMIC DNA]</scope>
</reference>
<keyword evidence="2" id="KW-0325">Glycoprotein</keyword>
<organism evidence="7">
    <name type="scientific">Anisakis simplex</name>
    <name type="common">Herring worm</name>
    <dbReference type="NCBI Taxonomy" id="6269"/>
    <lineage>
        <taxon>Eukaryota</taxon>
        <taxon>Metazoa</taxon>
        <taxon>Ecdysozoa</taxon>
        <taxon>Nematoda</taxon>
        <taxon>Chromadorea</taxon>
        <taxon>Rhabditida</taxon>
        <taxon>Spirurina</taxon>
        <taxon>Ascaridomorpha</taxon>
        <taxon>Ascaridoidea</taxon>
        <taxon>Anisakidae</taxon>
        <taxon>Anisakis</taxon>
        <taxon>Anisakis simplex complex</taxon>
    </lineage>
</organism>
<sequence>MNTFLKGGYYKYVLGDKVVVLALNTNLYYRFNRAIPNFTNPDDPADQFQFMIDTLKDARTKQLSVHVIAHIAPGDTIKSMIFGHHHTDTFHIVKDPKSGRAVQVYLMAPAITPWFNPFEGAGSNNPAFRIYDYDEGNQRLIDAKTYYVNLTKLNRSPHNQTKWELEYSMAKTYQIDGITPENMYSVLKKLKTGGDAFKSYIEYNSVRWNVSIPEGEFLKAQLCSIEFPDFTGYDQCMGSSGPSSKSPGSLSTSTKSGPSSKSPGSVPASTKSVYLLIALCSLIKFSFDKNM</sequence>
<evidence type="ECO:0000313" key="5">
    <source>
        <dbReference type="EMBL" id="VDK18881.1"/>
    </source>
</evidence>
<name>A0A0M3J2C3_ANISI</name>
<dbReference type="EMBL" id="UYRR01001701">
    <property type="protein sequence ID" value="VDK18881.1"/>
    <property type="molecule type" value="Genomic_DNA"/>
</dbReference>
<dbReference type="GO" id="GO:0005615">
    <property type="term" value="C:extracellular space"/>
    <property type="evidence" value="ECO:0007669"/>
    <property type="project" value="TreeGrafter"/>
</dbReference>
<gene>
    <name evidence="5" type="ORF">ASIM_LOCUS1556</name>
</gene>
<accession>A0A0M3J2C3</accession>
<dbReference type="AlphaFoldDB" id="A0A0M3J2C3"/>
<dbReference type="Proteomes" id="UP000267096">
    <property type="component" value="Unassembled WGS sequence"/>
</dbReference>
<proteinExistence type="predicted"/>
<keyword evidence="6" id="KW-1185">Reference proteome</keyword>